<reference evidence="1 2" key="1">
    <citation type="submission" date="2019-03" db="EMBL/GenBank/DDBJ databases">
        <title>Genomic Encyclopedia of Type Strains, Phase IV (KMG-IV): sequencing the most valuable type-strain genomes for metagenomic binning, comparative biology and taxonomic classification.</title>
        <authorList>
            <person name="Goeker M."/>
        </authorList>
    </citation>
    <scope>NUCLEOTIDE SEQUENCE [LARGE SCALE GENOMIC DNA]</scope>
    <source>
        <strain evidence="1 2">DSM 45934</strain>
    </source>
</reference>
<dbReference type="Proteomes" id="UP000295680">
    <property type="component" value="Unassembled WGS sequence"/>
</dbReference>
<dbReference type="PANTHER" id="PTHR32015:SF1">
    <property type="entry name" value="LIPASE"/>
    <property type="match status" value="1"/>
</dbReference>
<gene>
    <name evidence="1" type="ORF">EV192_102284</name>
</gene>
<dbReference type="AlphaFoldDB" id="A0A4R2JSR0"/>
<proteinExistence type="predicted"/>
<accession>A0A4R2JSR0</accession>
<dbReference type="InterPro" id="IPR029058">
    <property type="entry name" value="AB_hydrolase_fold"/>
</dbReference>
<dbReference type="InterPro" id="IPR002918">
    <property type="entry name" value="Lipase_EstA/Esterase_EstB"/>
</dbReference>
<evidence type="ECO:0000313" key="2">
    <source>
        <dbReference type="Proteomes" id="UP000295680"/>
    </source>
</evidence>
<protein>
    <submittedName>
        <fullName evidence="1">Lipase (Class 2)</fullName>
    </submittedName>
</protein>
<dbReference type="GO" id="GO:0016042">
    <property type="term" value="P:lipid catabolic process"/>
    <property type="evidence" value="ECO:0007669"/>
    <property type="project" value="InterPro"/>
</dbReference>
<dbReference type="RefSeq" id="WP_165960325.1">
    <property type="nucleotide sequence ID" value="NZ_SLWS01000002.1"/>
</dbReference>
<evidence type="ECO:0000313" key="1">
    <source>
        <dbReference type="EMBL" id="TCO62147.1"/>
    </source>
</evidence>
<sequence length="243" mass="25653">MSTRPSAGYNDLTCKPSSRHPYPVIFLHGMGSNKNAYTKKGARLAAAGYCAYSLTYGAHSWLPKLGGVTDMVASAKTVGSFVAKVLEHTGAAKVDLVGASEGSTVAAYYIKVLGGAAVVNHLVGVSPNYAGTTKAIRARALPSPLRKLAWRAGAAFLQFSPDSDFMRELNSGGTAAVDGVRYTNIQSTYDDVVVPLRSGQLDVPNATNIILQDGCEENHDGHIAAILSERAFEFTLKALDAES</sequence>
<dbReference type="Gene3D" id="3.40.50.1820">
    <property type="entry name" value="alpha/beta hydrolase"/>
    <property type="match status" value="1"/>
</dbReference>
<dbReference type="SUPFAM" id="SSF53474">
    <property type="entry name" value="alpha/beta-Hydrolases"/>
    <property type="match status" value="1"/>
</dbReference>
<dbReference type="PANTHER" id="PTHR32015">
    <property type="entry name" value="FASTING INDUCED LIPASE"/>
    <property type="match status" value="1"/>
</dbReference>
<keyword evidence="2" id="KW-1185">Reference proteome</keyword>
<organism evidence="1 2">
    <name type="scientific">Actinocrispum wychmicini</name>
    <dbReference type="NCBI Taxonomy" id="1213861"/>
    <lineage>
        <taxon>Bacteria</taxon>
        <taxon>Bacillati</taxon>
        <taxon>Actinomycetota</taxon>
        <taxon>Actinomycetes</taxon>
        <taxon>Pseudonocardiales</taxon>
        <taxon>Pseudonocardiaceae</taxon>
        <taxon>Actinocrispum</taxon>
    </lineage>
</organism>
<dbReference type="GO" id="GO:0016298">
    <property type="term" value="F:lipase activity"/>
    <property type="evidence" value="ECO:0007669"/>
    <property type="project" value="TreeGrafter"/>
</dbReference>
<comment type="caution">
    <text evidence="1">The sequence shown here is derived from an EMBL/GenBank/DDBJ whole genome shotgun (WGS) entry which is preliminary data.</text>
</comment>
<dbReference type="EMBL" id="SLWS01000002">
    <property type="protein sequence ID" value="TCO62147.1"/>
    <property type="molecule type" value="Genomic_DNA"/>
</dbReference>
<dbReference type="Pfam" id="PF01674">
    <property type="entry name" value="Lipase_2"/>
    <property type="match status" value="1"/>
</dbReference>
<name>A0A4R2JSR0_9PSEU</name>